<protein>
    <recommendedName>
        <fullName evidence="2">DUF6534 domain-containing protein</fullName>
    </recommendedName>
</protein>
<dbReference type="Pfam" id="PF20152">
    <property type="entry name" value="DUF6534"/>
    <property type="match status" value="1"/>
</dbReference>
<gene>
    <name evidence="3" type="ORF">BD311DRAFT_755789</name>
</gene>
<name>A0A4Q9MRW9_9APHY</name>
<proteinExistence type="predicted"/>
<feature type="transmembrane region" description="Helical" evidence="1">
    <location>
        <begin position="12"/>
        <end position="33"/>
    </location>
</feature>
<evidence type="ECO:0000313" key="3">
    <source>
        <dbReference type="EMBL" id="TBU29828.1"/>
    </source>
</evidence>
<organism evidence="3">
    <name type="scientific">Dichomitus squalens</name>
    <dbReference type="NCBI Taxonomy" id="114155"/>
    <lineage>
        <taxon>Eukaryota</taxon>
        <taxon>Fungi</taxon>
        <taxon>Dikarya</taxon>
        <taxon>Basidiomycota</taxon>
        <taxon>Agaricomycotina</taxon>
        <taxon>Agaricomycetes</taxon>
        <taxon>Polyporales</taxon>
        <taxon>Polyporaceae</taxon>
        <taxon>Dichomitus</taxon>
    </lineage>
</organism>
<dbReference type="PANTHER" id="PTHR40465:SF1">
    <property type="entry name" value="DUF6534 DOMAIN-CONTAINING PROTEIN"/>
    <property type="match status" value="1"/>
</dbReference>
<feature type="transmembrane region" description="Helical" evidence="1">
    <location>
        <begin position="45"/>
        <end position="70"/>
    </location>
</feature>
<feature type="transmembrane region" description="Helical" evidence="1">
    <location>
        <begin position="82"/>
        <end position="104"/>
    </location>
</feature>
<feature type="domain" description="DUF6534" evidence="2">
    <location>
        <begin position="163"/>
        <end position="249"/>
    </location>
</feature>
<dbReference type="Proteomes" id="UP000292957">
    <property type="component" value="Unassembled WGS sequence"/>
</dbReference>
<dbReference type="AlphaFoldDB" id="A0A4Q9MRW9"/>
<dbReference type="PANTHER" id="PTHR40465">
    <property type="entry name" value="CHROMOSOME 1, WHOLE GENOME SHOTGUN SEQUENCE"/>
    <property type="match status" value="1"/>
</dbReference>
<keyword evidence="1" id="KW-0812">Transmembrane</keyword>
<dbReference type="OrthoDB" id="3263055at2759"/>
<keyword evidence="1" id="KW-1133">Transmembrane helix</keyword>
<accession>A0A4Q9MRW9</accession>
<reference evidence="3" key="1">
    <citation type="submission" date="2019-01" db="EMBL/GenBank/DDBJ databases">
        <title>Draft genome sequences of three monokaryotic isolates of the white-rot basidiomycete fungus Dichomitus squalens.</title>
        <authorList>
            <consortium name="DOE Joint Genome Institute"/>
            <person name="Lopez S.C."/>
            <person name="Andreopoulos B."/>
            <person name="Pangilinan J."/>
            <person name="Lipzen A."/>
            <person name="Riley R."/>
            <person name="Ahrendt S."/>
            <person name="Ng V."/>
            <person name="Barry K."/>
            <person name="Daum C."/>
            <person name="Grigoriev I.V."/>
            <person name="Hilden K.S."/>
            <person name="Makela M.R."/>
            <person name="de Vries R.P."/>
        </authorList>
    </citation>
    <scope>NUCLEOTIDE SEQUENCE [LARGE SCALE GENOMIC DNA]</scope>
    <source>
        <strain evidence="3">OM18370.1</strain>
    </source>
</reference>
<keyword evidence="1" id="KW-0472">Membrane</keyword>
<dbReference type="InterPro" id="IPR045339">
    <property type="entry name" value="DUF6534"/>
</dbReference>
<evidence type="ECO:0000256" key="1">
    <source>
        <dbReference type="SAM" id="Phobius"/>
    </source>
</evidence>
<feature type="transmembrane region" description="Helical" evidence="1">
    <location>
        <begin position="116"/>
        <end position="138"/>
    </location>
</feature>
<dbReference type="EMBL" id="ML143410">
    <property type="protein sequence ID" value="TBU29828.1"/>
    <property type="molecule type" value="Genomic_DNA"/>
</dbReference>
<feature type="transmembrane region" description="Helical" evidence="1">
    <location>
        <begin position="224"/>
        <end position="247"/>
    </location>
</feature>
<feature type="transmembrane region" description="Helical" evidence="1">
    <location>
        <begin position="158"/>
        <end position="178"/>
    </location>
</feature>
<evidence type="ECO:0000259" key="2">
    <source>
        <dbReference type="Pfam" id="PF20152"/>
    </source>
</evidence>
<sequence>MAPLDGTMGPLLIGVIICAVFYGVSVSQVFYYFTRYPHDPLYLKLLVFAVWVTDTVHQGLISHTVYWYFVTTYGDPTALGRLAPTIIIEVYFNAFTALFVQSFFAMRIYRLSGKKMWLVVPVVMLIGTEFGIIMAYSIKALAFKTFIDLTRLKDLSVSINAFAAAGDVCIAAILCTILQTSKTGFSKSNHIINRLMVFSVNTGLLTSICACISLITILALPNTFVYICFFFLMGRLYSNSLMATLNARKGIREASSKTHDNSLSLQNIHPTGHGIPTNFSKTDTSIAIRIDTTKDTQHDADFDYQSTHYSNSDKRPIED</sequence>
<feature type="transmembrane region" description="Helical" evidence="1">
    <location>
        <begin position="198"/>
        <end position="218"/>
    </location>
</feature>